<dbReference type="PANTHER" id="PTHR11949:SF50">
    <property type="entry name" value="INTERFERON REGULATORY FACTOR"/>
    <property type="match status" value="1"/>
</dbReference>
<keyword evidence="6" id="KW-0010">Activator</keyword>
<protein>
    <recommendedName>
        <fullName evidence="9">IRF tryptophan pentad repeat domain-containing protein</fullName>
    </recommendedName>
</protein>
<keyword evidence="11" id="KW-1185">Reference proteome</keyword>
<dbReference type="Pfam" id="PF00605">
    <property type="entry name" value="IRF"/>
    <property type="match status" value="1"/>
</dbReference>
<dbReference type="PROSITE" id="PS51507">
    <property type="entry name" value="IRF_2"/>
    <property type="match status" value="1"/>
</dbReference>
<dbReference type="AlphaFoldDB" id="A0A9D3PL17"/>
<dbReference type="InterPro" id="IPR019817">
    <property type="entry name" value="Interferon_reg_fac_CS"/>
</dbReference>
<dbReference type="PRINTS" id="PR00267">
    <property type="entry name" value="INTFRNREGFCT"/>
</dbReference>
<dbReference type="GO" id="GO:0000978">
    <property type="term" value="F:RNA polymerase II cis-regulatory region sequence-specific DNA binding"/>
    <property type="evidence" value="ECO:0007669"/>
    <property type="project" value="TreeGrafter"/>
</dbReference>
<dbReference type="PANTHER" id="PTHR11949">
    <property type="entry name" value="INTERFERON REGULATORY FACTOR"/>
    <property type="match status" value="1"/>
</dbReference>
<dbReference type="EMBL" id="JAFDVH010000016">
    <property type="protein sequence ID" value="KAG7462772.1"/>
    <property type="molecule type" value="Genomic_DNA"/>
</dbReference>
<organism evidence="10 11">
    <name type="scientific">Megalops atlanticus</name>
    <name type="common">Tarpon</name>
    <name type="synonym">Clupea gigantea</name>
    <dbReference type="NCBI Taxonomy" id="7932"/>
    <lineage>
        <taxon>Eukaryota</taxon>
        <taxon>Metazoa</taxon>
        <taxon>Chordata</taxon>
        <taxon>Craniata</taxon>
        <taxon>Vertebrata</taxon>
        <taxon>Euteleostomi</taxon>
        <taxon>Actinopterygii</taxon>
        <taxon>Neopterygii</taxon>
        <taxon>Teleostei</taxon>
        <taxon>Elopiformes</taxon>
        <taxon>Megalopidae</taxon>
        <taxon>Megalops</taxon>
    </lineage>
</organism>
<evidence type="ECO:0000256" key="3">
    <source>
        <dbReference type="ARBA" id="ARBA00022843"/>
    </source>
</evidence>
<evidence type="ECO:0000256" key="8">
    <source>
        <dbReference type="ARBA" id="ARBA00023242"/>
    </source>
</evidence>
<evidence type="ECO:0000256" key="5">
    <source>
        <dbReference type="ARBA" id="ARBA00023125"/>
    </source>
</evidence>
<evidence type="ECO:0000256" key="7">
    <source>
        <dbReference type="ARBA" id="ARBA00023163"/>
    </source>
</evidence>
<evidence type="ECO:0000313" key="11">
    <source>
        <dbReference type="Proteomes" id="UP001046870"/>
    </source>
</evidence>
<dbReference type="InterPro" id="IPR036388">
    <property type="entry name" value="WH-like_DNA-bd_sf"/>
</dbReference>
<proteinExistence type="predicted"/>
<gene>
    <name evidence="10" type="ORF">MATL_G00188260</name>
</gene>
<keyword evidence="2" id="KW-1017">Isopeptide bond</keyword>
<comment type="subcellular location">
    <subcellularLocation>
        <location evidence="1">Nucleus</location>
    </subcellularLocation>
</comment>
<dbReference type="Proteomes" id="UP001046870">
    <property type="component" value="Chromosome 16"/>
</dbReference>
<dbReference type="InterPro" id="IPR001346">
    <property type="entry name" value="Interferon_reg_fact_DNA-bd_dom"/>
</dbReference>
<comment type="caution">
    <text evidence="10">The sequence shown here is derived from an EMBL/GenBank/DDBJ whole genome shotgun (WGS) entry which is preliminary data.</text>
</comment>
<dbReference type="FunFam" id="1.10.10.10:FF:000065">
    <property type="entry name" value="Interferon regulatory factor"/>
    <property type="match status" value="1"/>
</dbReference>
<dbReference type="InterPro" id="IPR036390">
    <property type="entry name" value="WH_DNA-bd_sf"/>
</dbReference>
<evidence type="ECO:0000256" key="4">
    <source>
        <dbReference type="ARBA" id="ARBA00023015"/>
    </source>
</evidence>
<reference evidence="10" key="1">
    <citation type="submission" date="2021-01" db="EMBL/GenBank/DDBJ databases">
        <authorList>
            <person name="Zahm M."/>
            <person name="Roques C."/>
            <person name="Cabau C."/>
            <person name="Klopp C."/>
            <person name="Donnadieu C."/>
            <person name="Jouanno E."/>
            <person name="Lampietro C."/>
            <person name="Louis A."/>
            <person name="Herpin A."/>
            <person name="Echchiki A."/>
            <person name="Berthelot C."/>
            <person name="Parey E."/>
            <person name="Roest-Crollius H."/>
            <person name="Braasch I."/>
            <person name="Postlethwait J."/>
            <person name="Bobe J."/>
            <person name="Montfort J."/>
            <person name="Bouchez O."/>
            <person name="Begum T."/>
            <person name="Mejri S."/>
            <person name="Adams A."/>
            <person name="Chen W.-J."/>
            <person name="Guiguen Y."/>
        </authorList>
    </citation>
    <scope>NUCLEOTIDE SEQUENCE</scope>
    <source>
        <strain evidence="10">YG-15Mar2019-1</strain>
        <tissue evidence="10">Brain</tissue>
    </source>
</reference>
<dbReference type="GO" id="GO:0005634">
    <property type="term" value="C:nucleus"/>
    <property type="evidence" value="ECO:0007669"/>
    <property type="project" value="UniProtKB-SubCell"/>
</dbReference>
<keyword evidence="3" id="KW-0832">Ubl conjugation</keyword>
<dbReference type="Gene3D" id="1.10.10.10">
    <property type="entry name" value="Winged helix-like DNA-binding domain superfamily/Winged helix DNA-binding domain"/>
    <property type="match status" value="1"/>
</dbReference>
<dbReference type="OrthoDB" id="6538197at2759"/>
<keyword evidence="8" id="KW-0539">Nucleus</keyword>
<evidence type="ECO:0000259" key="9">
    <source>
        <dbReference type="PROSITE" id="PS51507"/>
    </source>
</evidence>
<dbReference type="GO" id="GO:0002376">
    <property type="term" value="P:immune system process"/>
    <property type="evidence" value="ECO:0007669"/>
    <property type="project" value="TreeGrafter"/>
</dbReference>
<feature type="domain" description="IRF tryptophan pentad repeat" evidence="9">
    <location>
        <begin position="5"/>
        <end position="113"/>
    </location>
</feature>
<dbReference type="SUPFAM" id="SSF46785">
    <property type="entry name" value="Winged helix' DNA-binding domain"/>
    <property type="match status" value="1"/>
</dbReference>
<keyword evidence="4" id="KW-0805">Transcription regulation</keyword>
<accession>A0A9D3PL17</accession>
<dbReference type="GO" id="GO:0000981">
    <property type="term" value="F:DNA-binding transcription factor activity, RNA polymerase II-specific"/>
    <property type="evidence" value="ECO:0007669"/>
    <property type="project" value="TreeGrafter"/>
</dbReference>
<name>A0A9D3PL17_MEGAT</name>
<keyword evidence="5" id="KW-0238">DNA-binding</keyword>
<sequence>MHQGRLRMRPWLEEQIHSGKYPGVTWLDETAGVFQIPWKHAARHGWNIDKDATLFRNWAMHTGRYKPGIDKPDPKTWKANFRCALNSLPDVKELRDKSIKKGNNAFRVYMILPSIKTPKRRKGLRKSDSGIKYEESGMISFAETTQSGVCPPLEMFTEVFGKHRRGENEYGPGIFHNKDTCFTTSAIKDGPPEHLLSQLPFPTDTHGNTEHPVVDNEHTQAVLKIVDHLKNSEQPHDNSRSWRPYTMPWATYYSGSLANTAHGIDYSGYPLQPDFHTYNGHQKPFCEDF</sequence>
<keyword evidence="7" id="KW-0804">Transcription</keyword>
<evidence type="ECO:0000256" key="6">
    <source>
        <dbReference type="ARBA" id="ARBA00023159"/>
    </source>
</evidence>
<dbReference type="CDD" id="cd00103">
    <property type="entry name" value="IRF"/>
    <property type="match status" value="1"/>
</dbReference>
<evidence type="ECO:0000256" key="2">
    <source>
        <dbReference type="ARBA" id="ARBA00022499"/>
    </source>
</evidence>
<evidence type="ECO:0000313" key="10">
    <source>
        <dbReference type="EMBL" id="KAG7462772.1"/>
    </source>
</evidence>
<dbReference type="PROSITE" id="PS00601">
    <property type="entry name" value="IRF_1"/>
    <property type="match status" value="1"/>
</dbReference>
<evidence type="ECO:0000256" key="1">
    <source>
        <dbReference type="ARBA" id="ARBA00004123"/>
    </source>
</evidence>
<dbReference type="SMART" id="SM00348">
    <property type="entry name" value="IRF"/>
    <property type="match status" value="1"/>
</dbReference>